<protein>
    <recommendedName>
        <fullName evidence="2">small monomeric GTPase</fullName>
        <ecNumber evidence="2">3.6.5.2</ecNumber>
    </recommendedName>
</protein>
<dbReference type="EMBL" id="CALNXJ010000033">
    <property type="protein sequence ID" value="CAH3139871.1"/>
    <property type="molecule type" value="Genomic_DNA"/>
</dbReference>
<comment type="catalytic activity">
    <reaction evidence="4">
        <text>GTP + H2O = GDP + phosphate + H(+)</text>
        <dbReference type="Rhea" id="RHEA:19669"/>
        <dbReference type="ChEBI" id="CHEBI:15377"/>
        <dbReference type="ChEBI" id="CHEBI:15378"/>
        <dbReference type="ChEBI" id="CHEBI:37565"/>
        <dbReference type="ChEBI" id="CHEBI:43474"/>
        <dbReference type="ChEBI" id="CHEBI:58189"/>
        <dbReference type="EC" id="3.6.5.2"/>
    </reaction>
</comment>
<evidence type="ECO:0000256" key="4">
    <source>
        <dbReference type="ARBA" id="ARBA00048098"/>
    </source>
</evidence>
<dbReference type="PROSITE" id="PS51419">
    <property type="entry name" value="RAB"/>
    <property type="match status" value="2"/>
</dbReference>
<dbReference type="GO" id="GO:0005525">
    <property type="term" value="F:GTP binding"/>
    <property type="evidence" value="ECO:0007669"/>
    <property type="project" value="InterPro"/>
</dbReference>
<dbReference type="NCBIfam" id="TIGR00231">
    <property type="entry name" value="small_GTP"/>
    <property type="match status" value="2"/>
</dbReference>
<proteinExistence type="inferred from homology"/>
<dbReference type="InterPro" id="IPR005225">
    <property type="entry name" value="Small_GTP-bd"/>
</dbReference>
<dbReference type="GO" id="GO:0003925">
    <property type="term" value="F:G protein activity"/>
    <property type="evidence" value="ECO:0007669"/>
    <property type="project" value="UniProtKB-EC"/>
</dbReference>
<sequence>MEKCSYHPAAAYERPPLKSPMVKRRKNGTTSSVKNVQIAVLGKDGVGKSAFTVRALTRRFIGEYDKTLESTYRHHVELDGQFLSLDVLDTAGKNSLEKIDNCVHTGSDLFFVLYSTIDRSSFEEASLLCQYLLKTKNVNPASLILVGNKSDLKHFREVDEYEGRLLAQALECGFYQLSVSEGFDDSQNVLYSTLRQYVNTQKHGSPSIRLFIDNVLSRKKSYVREGDVRQLKGKIAENEKKKKKKRFSLKRHLNETPRSKVNDLKYMREVLFVFQLKVLISVFFLQDRTMDSLTIPPNFQSTTKPRATTGNNNGNLKGIRSVVLGKDGVGKSAFTVRLLTKRYIGEYDSTLEETYRHRVEVDGQKILLEILDTAGQNSVEKIDACSSADVYFVLYSTTDRSSFREAALITKYLLETRNVNRAAIFLIATKKDLKYEQDVTEYEGRLLAMELGCEFYTISSYEGFDGTQDVLRGSLRFSLNNKGNGSKSPLMTRMRKGLKHRSHTSSPTPQVIENRDRTSTL</sequence>
<dbReference type="SUPFAM" id="SSF52540">
    <property type="entry name" value="P-loop containing nucleoside triphosphate hydrolases"/>
    <property type="match status" value="2"/>
</dbReference>
<feature type="region of interest" description="Disordered" evidence="5">
    <location>
        <begin position="482"/>
        <end position="521"/>
    </location>
</feature>
<dbReference type="SMART" id="SM00173">
    <property type="entry name" value="RAS"/>
    <property type="match status" value="2"/>
</dbReference>
<dbReference type="PANTHER" id="PTHR45704">
    <property type="entry name" value="RAS-LIKE FAMILY MEMBER 11"/>
    <property type="match status" value="1"/>
</dbReference>
<dbReference type="EC" id="3.6.5.2" evidence="2"/>
<dbReference type="InterPro" id="IPR051065">
    <property type="entry name" value="Ras-related_GTPase"/>
</dbReference>
<dbReference type="SMART" id="SM00174">
    <property type="entry name" value="RHO"/>
    <property type="match status" value="1"/>
</dbReference>
<evidence type="ECO:0000313" key="6">
    <source>
        <dbReference type="EMBL" id="CAH3139871.1"/>
    </source>
</evidence>
<dbReference type="PRINTS" id="PR00449">
    <property type="entry name" value="RASTRNSFRMNG"/>
</dbReference>
<feature type="compositionally biased region" description="Basic residues" evidence="5">
    <location>
        <begin position="493"/>
        <end position="503"/>
    </location>
</feature>
<evidence type="ECO:0000256" key="1">
    <source>
        <dbReference type="ARBA" id="ARBA00008344"/>
    </source>
</evidence>
<dbReference type="InterPro" id="IPR001806">
    <property type="entry name" value="Small_GTPase"/>
</dbReference>
<gene>
    <name evidence="6" type="ORF">PMEA_00019020</name>
</gene>
<dbReference type="Gene3D" id="3.40.50.300">
    <property type="entry name" value="P-loop containing nucleotide triphosphate hydrolases"/>
    <property type="match status" value="2"/>
</dbReference>
<keyword evidence="7" id="KW-1185">Reference proteome</keyword>
<evidence type="ECO:0000256" key="5">
    <source>
        <dbReference type="SAM" id="MobiDB-lite"/>
    </source>
</evidence>
<dbReference type="Proteomes" id="UP001159428">
    <property type="component" value="Unassembled WGS sequence"/>
</dbReference>
<evidence type="ECO:0000313" key="7">
    <source>
        <dbReference type="Proteomes" id="UP001159428"/>
    </source>
</evidence>
<dbReference type="SMART" id="SM00175">
    <property type="entry name" value="RAB"/>
    <property type="match status" value="1"/>
</dbReference>
<organism evidence="6 7">
    <name type="scientific">Pocillopora meandrina</name>
    <dbReference type="NCBI Taxonomy" id="46732"/>
    <lineage>
        <taxon>Eukaryota</taxon>
        <taxon>Metazoa</taxon>
        <taxon>Cnidaria</taxon>
        <taxon>Anthozoa</taxon>
        <taxon>Hexacorallia</taxon>
        <taxon>Scleractinia</taxon>
        <taxon>Astrocoeniina</taxon>
        <taxon>Pocilloporidae</taxon>
        <taxon>Pocillopora</taxon>
    </lineage>
</organism>
<dbReference type="AlphaFoldDB" id="A0AAU9X9F9"/>
<comment type="caution">
    <text evidence="6">The sequence shown here is derived from an EMBL/GenBank/DDBJ whole genome shotgun (WGS) entry which is preliminary data.</text>
</comment>
<accession>A0AAU9X9F9</accession>
<evidence type="ECO:0000256" key="2">
    <source>
        <dbReference type="ARBA" id="ARBA00011984"/>
    </source>
</evidence>
<evidence type="ECO:0000256" key="3">
    <source>
        <dbReference type="ARBA" id="ARBA00022801"/>
    </source>
</evidence>
<reference evidence="6 7" key="1">
    <citation type="submission" date="2022-05" db="EMBL/GenBank/DDBJ databases">
        <authorList>
            <consortium name="Genoscope - CEA"/>
            <person name="William W."/>
        </authorList>
    </citation>
    <scope>NUCLEOTIDE SEQUENCE [LARGE SCALE GENOMIC DNA]</scope>
</reference>
<name>A0AAU9X9F9_9CNID</name>
<dbReference type="InterPro" id="IPR027417">
    <property type="entry name" value="P-loop_NTPase"/>
</dbReference>
<keyword evidence="3" id="KW-0378">Hydrolase</keyword>
<dbReference type="PROSITE" id="PS51421">
    <property type="entry name" value="RAS"/>
    <property type="match status" value="2"/>
</dbReference>
<dbReference type="Pfam" id="PF00071">
    <property type="entry name" value="Ras"/>
    <property type="match status" value="2"/>
</dbReference>
<comment type="similarity">
    <text evidence="1">Belongs to the small GTPase superfamily. Ras family.</text>
</comment>